<proteinExistence type="predicted"/>
<sequence length="142" mass="16565">MGGDSSMMWDASLIHTNSVNYQTLLSKNFLPHLAKFKRRKAIFMQDNASCHRAVSTLKWFEDQKLKVMKWPPYSPDLNPMENLWAILPKWFMLGTGSFPMLKSSRRCWKNIPQTTMTNLVDSIPQRIYKLIEKRALVQAINC</sequence>
<protein>
    <submittedName>
        <fullName evidence="2">DDE_3 domain-containing protein</fullName>
    </submittedName>
</protein>
<evidence type="ECO:0000313" key="2">
    <source>
        <dbReference type="WBParaSite" id="RSKR_0000675150.1"/>
    </source>
</evidence>
<name>A0AC35U2G4_9BILA</name>
<dbReference type="WBParaSite" id="RSKR_0000675150.1">
    <property type="protein sequence ID" value="RSKR_0000675150.1"/>
    <property type="gene ID" value="RSKR_0000675150"/>
</dbReference>
<organism evidence="1 2">
    <name type="scientific">Rhabditophanes sp. KR3021</name>
    <dbReference type="NCBI Taxonomy" id="114890"/>
    <lineage>
        <taxon>Eukaryota</taxon>
        <taxon>Metazoa</taxon>
        <taxon>Ecdysozoa</taxon>
        <taxon>Nematoda</taxon>
        <taxon>Chromadorea</taxon>
        <taxon>Rhabditida</taxon>
        <taxon>Tylenchina</taxon>
        <taxon>Panagrolaimomorpha</taxon>
        <taxon>Strongyloidoidea</taxon>
        <taxon>Alloionematidae</taxon>
        <taxon>Rhabditophanes</taxon>
    </lineage>
</organism>
<reference evidence="2" key="1">
    <citation type="submission" date="2016-11" db="UniProtKB">
        <authorList>
            <consortium name="WormBaseParasite"/>
        </authorList>
    </citation>
    <scope>IDENTIFICATION</scope>
    <source>
        <strain evidence="2">KR3021</strain>
    </source>
</reference>
<dbReference type="Proteomes" id="UP000095286">
    <property type="component" value="Unplaced"/>
</dbReference>
<evidence type="ECO:0000313" key="1">
    <source>
        <dbReference type="Proteomes" id="UP000095286"/>
    </source>
</evidence>
<accession>A0AC35U2G4</accession>